<accession>A0A7J7K6L1</accession>
<keyword evidence="3" id="KW-1185">Reference proteome</keyword>
<dbReference type="Proteomes" id="UP000593567">
    <property type="component" value="Unassembled WGS sequence"/>
</dbReference>
<sequence>MALELYIQLNNSTKRYCSIRTVGDLRKYARSEQRVKIGEYDGQLTELPMRYKRVQTALNGRYHYFFGLHLVFKLIAKTKHGEPPKLKAGDCGKILYEKKDNKDPLPIGMFIGEVEGTPNLYRAVLLQHSIKEIEHIYPHYLGNTELIRDKYARENSYTRQGPRETRSDPSTILPSASDPH</sequence>
<dbReference type="AlphaFoldDB" id="A0A7J7K6L1"/>
<evidence type="ECO:0000256" key="1">
    <source>
        <dbReference type="SAM" id="MobiDB-lite"/>
    </source>
</evidence>
<gene>
    <name evidence="2" type="ORF">EB796_007432</name>
</gene>
<reference evidence="2" key="1">
    <citation type="submission" date="2020-06" db="EMBL/GenBank/DDBJ databases">
        <title>Draft genome of Bugula neritina, a colonial animal packing powerful symbionts and potential medicines.</title>
        <authorList>
            <person name="Rayko M."/>
        </authorList>
    </citation>
    <scope>NUCLEOTIDE SEQUENCE [LARGE SCALE GENOMIC DNA]</scope>
    <source>
        <strain evidence="2">Kwan_BN1</strain>
    </source>
</reference>
<dbReference type="EMBL" id="VXIV02001118">
    <property type="protein sequence ID" value="KAF6034260.1"/>
    <property type="molecule type" value="Genomic_DNA"/>
</dbReference>
<feature type="region of interest" description="Disordered" evidence="1">
    <location>
        <begin position="156"/>
        <end position="180"/>
    </location>
</feature>
<organism evidence="2 3">
    <name type="scientific">Bugula neritina</name>
    <name type="common">Brown bryozoan</name>
    <name type="synonym">Sertularia neritina</name>
    <dbReference type="NCBI Taxonomy" id="10212"/>
    <lineage>
        <taxon>Eukaryota</taxon>
        <taxon>Metazoa</taxon>
        <taxon>Spiralia</taxon>
        <taxon>Lophotrochozoa</taxon>
        <taxon>Bryozoa</taxon>
        <taxon>Gymnolaemata</taxon>
        <taxon>Cheilostomatida</taxon>
        <taxon>Flustrina</taxon>
        <taxon>Buguloidea</taxon>
        <taxon>Bugulidae</taxon>
        <taxon>Bugula</taxon>
    </lineage>
</organism>
<proteinExistence type="predicted"/>
<name>A0A7J7K6L1_BUGNE</name>
<comment type="caution">
    <text evidence="2">The sequence shown here is derived from an EMBL/GenBank/DDBJ whole genome shotgun (WGS) entry which is preliminary data.</text>
</comment>
<evidence type="ECO:0000313" key="3">
    <source>
        <dbReference type="Proteomes" id="UP000593567"/>
    </source>
</evidence>
<evidence type="ECO:0000313" key="2">
    <source>
        <dbReference type="EMBL" id="KAF6034260.1"/>
    </source>
</evidence>
<protein>
    <submittedName>
        <fullName evidence="2">Uncharacterized protein</fullName>
    </submittedName>
</protein>